<evidence type="ECO:0000313" key="8">
    <source>
        <dbReference type="EMBL" id="KAK3940974.1"/>
    </source>
</evidence>
<keyword evidence="2 6" id="KW-0812">Transmembrane</keyword>
<feature type="transmembrane region" description="Helical" evidence="6">
    <location>
        <begin position="170"/>
        <end position="193"/>
    </location>
</feature>
<dbReference type="PANTHER" id="PTHR33048">
    <property type="entry name" value="PTH11-LIKE INTEGRAL MEMBRANE PROTEIN (AFU_ORTHOLOGUE AFUA_5G11245)"/>
    <property type="match status" value="1"/>
</dbReference>
<evidence type="ECO:0000256" key="2">
    <source>
        <dbReference type="ARBA" id="ARBA00022692"/>
    </source>
</evidence>
<proteinExistence type="inferred from homology"/>
<name>A0AAN6N885_9PEZI</name>
<keyword evidence="9" id="KW-1185">Reference proteome</keyword>
<protein>
    <recommendedName>
        <fullName evidence="7">Rhodopsin domain-containing protein</fullName>
    </recommendedName>
</protein>
<accession>A0AAN6N885</accession>
<comment type="caution">
    <text evidence="8">The sequence shown here is derived from an EMBL/GenBank/DDBJ whole genome shotgun (WGS) entry which is preliminary data.</text>
</comment>
<comment type="similarity">
    <text evidence="5">Belongs to the SAT4 family.</text>
</comment>
<feature type="transmembrane region" description="Helical" evidence="6">
    <location>
        <begin position="246"/>
        <end position="264"/>
    </location>
</feature>
<gene>
    <name evidence="8" type="ORF">QBC46DRAFT_383773</name>
</gene>
<reference evidence="9" key="1">
    <citation type="journal article" date="2023" name="Mol. Phylogenet. Evol.">
        <title>Genome-scale phylogeny and comparative genomics of the fungal order Sordariales.</title>
        <authorList>
            <person name="Hensen N."/>
            <person name="Bonometti L."/>
            <person name="Westerberg I."/>
            <person name="Brannstrom I.O."/>
            <person name="Guillou S."/>
            <person name="Cros-Aarteil S."/>
            <person name="Calhoun S."/>
            <person name="Haridas S."/>
            <person name="Kuo A."/>
            <person name="Mondo S."/>
            <person name="Pangilinan J."/>
            <person name="Riley R."/>
            <person name="LaButti K."/>
            <person name="Andreopoulos B."/>
            <person name="Lipzen A."/>
            <person name="Chen C."/>
            <person name="Yan M."/>
            <person name="Daum C."/>
            <person name="Ng V."/>
            <person name="Clum A."/>
            <person name="Steindorff A."/>
            <person name="Ohm R.A."/>
            <person name="Martin F."/>
            <person name="Silar P."/>
            <person name="Natvig D.O."/>
            <person name="Lalanne C."/>
            <person name="Gautier V."/>
            <person name="Ament-Velasquez S.L."/>
            <person name="Kruys A."/>
            <person name="Hutchinson M.I."/>
            <person name="Powell A.J."/>
            <person name="Barry K."/>
            <person name="Miller A.N."/>
            <person name="Grigoriev I.V."/>
            <person name="Debuchy R."/>
            <person name="Gladieux P."/>
            <person name="Hiltunen Thoren M."/>
            <person name="Johannesson H."/>
        </authorList>
    </citation>
    <scope>NUCLEOTIDE SEQUENCE [LARGE SCALE GENOMIC DNA]</scope>
    <source>
        <strain evidence="9">CBS 340.73</strain>
    </source>
</reference>
<feature type="domain" description="Rhodopsin" evidence="7">
    <location>
        <begin position="25"/>
        <end position="231"/>
    </location>
</feature>
<evidence type="ECO:0000256" key="6">
    <source>
        <dbReference type="SAM" id="Phobius"/>
    </source>
</evidence>
<dbReference type="AlphaFoldDB" id="A0AAN6N885"/>
<evidence type="ECO:0000256" key="4">
    <source>
        <dbReference type="ARBA" id="ARBA00023136"/>
    </source>
</evidence>
<feature type="transmembrane region" description="Helical" evidence="6">
    <location>
        <begin position="6"/>
        <end position="26"/>
    </location>
</feature>
<dbReference type="Proteomes" id="UP001303473">
    <property type="component" value="Unassembled WGS sequence"/>
</dbReference>
<organism evidence="8 9">
    <name type="scientific">Diplogelasinospora grovesii</name>
    <dbReference type="NCBI Taxonomy" id="303347"/>
    <lineage>
        <taxon>Eukaryota</taxon>
        <taxon>Fungi</taxon>
        <taxon>Dikarya</taxon>
        <taxon>Ascomycota</taxon>
        <taxon>Pezizomycotina</taxon>
        <taxon>Sordariomycetes</taxon>
        <taxon>Sordariomycetidae</taxon>
        <taxon>Sordariales</taxon>
        <taxon>Diplogelasinosporaceae</taxon>
        <taxon>Diplogelasinospora</taxon>
    </lineage>
</organism>
<evidence type="ECO:0000256" key="1">
    <source>
        <dbReference type="ARBA" id="ARBA00004141"/>
    </source>
</evidence>
<evidence type="ECO:0000256" key="5">
    <source>
        <dbReference type="ARBA" id="ARBA00038359"/>
    </source>
</evidence>
<feature type="transmembrane region" description="Helical" evidence="6">
    <location>
        <begin position="129"/>
        <end position="150"/>
    </location>
</feature>
<keyword evidence="3 6" id="KW-1133">Transmembrane helix</keyword>
<dbReference type="GO" id="GO:0016020">
    <property type="term" value="C:membrane"/>
    <property type="evidence" value="ECO:0007669"/>
    <property type="project" value="UniProtKB-SubCell"/>
</dbReference>
<dbReference type="InterPro" id="IPR052337">
    <property type="entry name" value="SAT4-like"/>
</dbReference>
<sequence length="351" mass="39500">MSLVTQEIIIMWALTGASVAIMAFRLIMNVSRRRRFDMGDYCTMAAIVTLLLRSSVENVPLVWGNNQVKDRATTTFTPQDIYRREVGSKLTMVNRVFYTVYVWLQKCVVMCILQQLFQLGTEGHRFLHTYWAILGVTFLGSIVSCFTECQPFQLYWQVVPDPGNCGAGKIQLFVFCILEMVTDVMLMILPLHYLSKMNRPWLARLRLIGLFLVGLAIVAVTMTRLIMNVTNYQRSGASHNIANIELFFSAFVANAPPIYGLINAKISSSTQRSRSTNNAAPSATAGGWQLDSMTSISTPSKLQKADVEQWNGITVTRNITVTRRTGEADSDEELIIVRHHGDVEDRRGGQR</sequence>
<dbReference type="EMBL" id="MU853788">
    <property type="protein sequence ID" value="KAK3940974.1"/>
    <property type="molecule type" value="Genomic_DNA"/>
</dbReference>
<evidence type="ECO:0000313" key="9">
    <source>
        <dbReference type="Proteomes" id="UP001303473"/>
    </source>
</evidence>
<keyword evidence="4 6" id="KW-0472">Membrane</keyword>
<feature type="transmembrane region" description="Helical" evidence="6">
    <location>
        <begin position="205"/>
        <end position="226"/>
    </location>
</feature>
<dbReference type="InterPro" id="IPR049326">
    <property type="entry name" value="Rhodopsin_dom_fungi"/>
</dbReference>
<evidence type="ECO:0000259" key="7">
    <source>
        <dbReference type="Pfam" id="PF20684"/>
    </source>
</evidence>
<evidence type="ECO:0000256" key="3">
    <source>
        <dbReference type="ARBA" id="ARBA00022989"/>
    </source>
</evidence>
<comment type="subcellular location">
    <subcellularLocation>
        <location evidence="1">Membrane</location>
        <topology evidence="1">Multi-pass membrane protein</topology>
    </subcellularLocation>
</comment>
<dbReference type="Pfam" id="PF20684">
    <property type="entry name" value="Fung_rhodopsin"/>
    <property type="match status" value="1"/>
</dbReference>
<dbReference type="PANTHER" id="PTHR33048:SF166">
    <property type="entry name" value="PTH11-LIKE INTEGRAL MEMBRANE PROTEIN"/>
    <property type="match status" value="1"/>
</dbReference>